<evidence type="ECO:0000256" key="5">
    <source>
        <dbReference type="ARBA" id="ARBA00023136"/>
    </source>
</evidence>
<evidence type="ECO:0000313" key="7">
    <source>
        <dbReference type="EMBL" id="TPG23940.1"/>
    </source>
</evidence>
<evidence type="ECO:0000313" key="8">
    <source>
        <dbReference type="Proteomes" id="UP000319212"/>
    </source>
</evidence>
<dbReference type="Proteomes" id="UP000319212">
    <property type="component" value="Unassembled WGS sequence"/>
</dbReference>
<keyword evidence="5 6" id="KW-0472">Membrane</keyword>
<feature type="transmembrane region" description="Helical" evidence="6">
    <location>
        <begin position="64"/>
        <end position="83"/>
    </location>
</feature>
<dbReference type="InterPro" id="IPR005598">
    <property type="entry name" value="ATP_synth_I"/>
</dbReference>
<feature type="transmembrane region" description="Helical" evidence="6">
    <location>
        <begin position="38"/>
        <end position="58"/>
    </location>
</feature>
<proteinExistence type="predicted"/>
<accession>A0A502DH00</accession>
<comment type="caution">
    <text evidence="7">The sequence shown here is derived from an EMBL/GenBank/DDBJ whole genome shotgun (WGS) entry which is preliminary data.</text>
</comment>
<dbReference type="GO" id="GO:0005886">
    <property type="term" value="C:plasma membrane"/>
    <property type="evidence" value="ECO:0007669"/>
    <property type="project" value="UniProtKB-SubCell"/>
</dbReference>
<keyword evidence="3 6" id="KW-0812">Transmembrane</keyword>
<keyword evidence="4 6" id="KW-1133">Transmembrane helix</keyword>
<sequence>MTTSTPEPEMDVEDSDFKPLTAEQAQQLRDANPEPSPWWVIVAQVVAGLIVAGIGWGWTGRPVVGMSALYGALAVAIPAALFVRGVTRGSAQTVLASAAMLKFFVWELIKLVLTVAFLAAAPWVIGDLSWLAMLAGIVAAMKMYWVALVVRPRFLNRI</sequence>
<evidence type="ECO:0000256" key="6">
    <source>
        <dbReference type="SAM" id="Phobius"/>
    </source>
</evidence>
<keyword evidence="2" id="KW-1003">Cell membrane</keyword>
<comment type="subcellular location">
    <subcellularLocation>
        <location evidence="1">Cell membrane</location>
        <topology evidence="1">Multi-pass membrane protein</topology>
    </subcellularLocation>
</comment>
<evidence type="ECO:0000256" key="1">
    <source>
        <dbReference type="ARBA" id="ARBA00004651"/>
    </source>
</evidence>
<feature type="transmembrane region" description="Helical" evidence="6">
    <location>
        <begin position="104"/>
        <end position="125"/>
    </location>
</feature>
<evidence type="ECO:0000256" key="2">
    <source>
        <dbReference type="ARBA" id="ARBA00022475"/>
    </source>
</evidence>
<evidence type="ECO:0000256" key="4">
    <source>
        <dbReference type="ARBA" id="ARBA00022989"/>
    </source>
</evidence>
<reference evidence="7 8" key="1">
    <citation type="journal article" date="2019" name="Environ. Microbiol.">
        <title>Species interactions and distinct microbial communities in high Arctic permafrost affected cryosols are associated with the CH4 and CO2 gas fluxes.</title>
        <authorList>
            <person name="Altshuler I."/>
            <person name="Hamel J."/>
            <person name="Turney S."/>
            <person name="Magnuson E."/>
            <person name="Levesque R."/>
            <person name="Greer C."/>
            <person name="Whyte L.G."/>
        </authorList>
    </citation>
    <scope>NUCLEOTIDE SEQUENCE [LARGE SCALE GENOMIC DNA]</scope>
    <source>
        <strain evidence="7 8">S06.C</strain>
    </source>
</reference>
<organism evidence="7 8">
    <name type="scientific">Variovorax guangxiensis</name>
    <dbReference type="NCBI Taxonomy" id="1775474"/>
    <lineage>
        <taxon>Bacteria</taxon>
        <taxon>Pseudomonadati</taxon>
        <taxon>Pseudomonadota</taxon>
        <taxon>Betaproteobacteria</taxon>
        <taxon>Burkholderiales</taxon>
        <taxon>Comamonadaceae</taxon>
        <taxon>Variovorax</taxon>
    </lineage>
</organism>
<evidence type="ECO:0000256" key="3">
    <source>
        <dbReference type="ARBA" id="ARBA00022692"/>
    </source>
</evidence>
<dbReference type="AlphaFoldDB" id="A0A502DH00"/>
<name>A0A502DH00_9BURK</name>
<dbReference type="EMBL" id="RCZI01000006">
    <property type="protein sequence ID" value="TPG23940.1"/>
    <property type="molecule type" value="Genomic_DNA"/>
</dbReference>
<gene>
    <name evidence="7" type="ORF">EAH82_19005</name>
</gene>
<protein>
    <submittedName>
        <fullName evidence="7">ATP synthase subunit I</fullName>
    </submittedName>
</protein>
<feature type="transmembrane region" description="Helical" evidence="6">
    <location>
        <begin position="131"/>
        <end position="150"/>
    </location>
</feature>
<dbReference type="Pfam" id="PF03899">
    <property type="entry name" value="ATP-synt_I"/>
    <property type="match status" value="1"/>
</dbReference>
<dbReference type="OrthoDB" id="9154947at2"/>